<dbReference type="GO" id="GO:0022857">
    <property type="term" value="F:transmembrane transporter activity"/>
    <property type="evidence" value="ECO:0007669"/>
    <property type="project" value="InterPro"/>
</dbReference>
<dbReference type="EMBL" id="SMTL01000001">
    <property type="protein sequence ID" value="TDK39237.1"/>
    <property type="molecule type" value="Genomic_DNA"/>
</dbReference>
<dbReference type="RefSeq" id="WP_133314686.1">
    <property type="nucleotide sequence ID" value="NZ_SMTL01000001.1"/>
</dbReference>
<feature type="transmembrane region" description="Helical" evidence="4">
    <location>
        <begin position="313"/>
        <end position="334"/>
    </location>
</feature>
<evidence type="ECO:0000313" key="7">
    <source>
        <dbReference type="Proteomes" id="UP000295238"/>
    </source>
</evidence>
<dbReference type="CDD" id="cd17324">
    <property type="entry name" value="MFS_NepI_like"/>
    <property type="match status" value="1"/>
</dbReference>
<feature type="transmembrane region" description="Helical" evidence="4">
    <location>
        <begin position="88"/>
        <end position="106"/>
    </location>
</feature>
<feature type="transmembrane region" description="Helical" evidence="4">
    <location>
        <begin position="112"/>
        <end position="133"/>
    </location>
</feature>
<feature type="transmembrane region" description="Helical" evidence="4">
    <location>
        <begin position="20"/>
        <end position="39"/>
    </location>
</feature>
<feature type="transmembrane region" description="Helical" evidence="4">
    <location>
        <begin position="145"/>
        <end position="163"/>
    </location>
</feature>
<gene>
    <name evidence="6" type="ORF">E2F50_03695</name>
</gene>
<dbReference type="PANTHER" id="PTHR42910">
    <property type="entry name" value="TRANSPORTER SCO4007-RELATED"/>
    <property type="match status" value="1"/>
</dbReference>
<keyword evidence="7" id="KW-1185">Reference proteome</keyword>
<dbReference type="InterPro" id="IPR036259">
    <property type="entry name" value="MFS_trans_sf"/>
</dbReference>
<feature type="transmembrane region" description="Helical" evidence="4">
    <location>
        <begin position="355"/>
        <end position="377"/>
    </location>
</feature>
<evidence type="ECO:0000259" key="5">
    <source>
        <dbReference type="PROSITE" id="PS50850"/>
    </source>
</evidence>
<feature type="transmembrane region" description="Helical" evidence="4">
    <location>
        <begin position="260"/>
        <end position="277"/>
    </location>
</feature>
<sequence length="407" mass="42208">MTILQEELEGLVEPPREKTAPPVVLFATAVGVIITNLFAPQTMAGAIGGDFGLTASSSGLAATITLVGYSSGLFLLVPLADIFENRKLVMRMLACAATAATGIGLAPSTWLLFVLMFVLGAACSAIQILVPIAASMASPESRGRVIGDVMGGLMVGILLARPAASFLADLWGWRAFYFFSAGAIALLAVLLAVRLPERRPDRLHGYGALIASLWHLLATERVLRRRALSAALVMAAFNLFWTSVAFLLQRSPFALDQTGIAVFALVGAGGAAVTPVVGRLSDRGLGGRVTIFSHVLMVLGFAVAAWAGSSNGAPTAVLLAFLGAGAVLLDVGVTGDQTVGRHAINHLRPEARGRINGLFVGIFFIGGAVGSAASGFLWTAGGWPLTCLGGALFGLAAFLFHVVTRRA</sequence>
<dbReference type="Gene3D" id="1.20.1250.20">
    <property type="entry name" value="MFS general substrate transporter like domains"/>
    <property type="match status" value="1"/>
</dbReference>
<evidence type="ECO:0000313" key="6">
    <source>
        <dbReference type="EMBL" id="TDK39237.1"/>
    </source>
</evidence>
<keyword evidence="2 4" id="KW-1133">Transmembrane helix</keyword>
<evidence type="ECO:0000256" key="3">
    <source>
        <dbReference type="ARBA" id="ARBA00023136"/>
    </source>
</evidence>
<keyword evidence="3 4" id="KW-0472">Membrane</keyword>
<comment type="caution">
    <text evidence="6">The sequence shown here is derived from an EMBL/GenBank/DDBJ whole genome shotgun (WGS) entry which is preliminary data.</text>
</comment>
<dbReference type="OrthoDB" id="9815356at2"/>
<dbReference type="SUPFAM" id="SSF103473">
    <property type="entry name" value="MFS general substrate transporter"/>
    <property type="match status" value="1"/>
</dbReference>
<feature type="transmembrane region" description="Helical" evidence="4">
    <location>
        <begin position="175"/>
        <end position="193"/>
    </location>
</feature>
<organism evidence="6 7">
    <name type="scientific">Rhizobium deserti</name>
    <dbReference type="NCBI Taxonomy" id="2547961"/>
    <lineage>
        <taxon>Bacteria</taxon>
        <taxon>Pseudomonadati</taxon>
        <taxon>Pseudomonadota</taxon>
        <taxon>Alphaproteobacteria</taxon>
        <taxon>Hyphomicrobiales</taxon>
        <taxon>Rhizobiaceae</taxon>
        <taxon>Rhizobium/Agrobacterium group</taxon>
        <taxon>Rhizobium</taxon>
    </lineage>
</organism>
<feature type="transmembrane region" description="Helical" evidence="4">
    <location>
        <begin position="289"/>
        <end position="307"/>
    </location>
</feature>
<proteinExistence type="predicted"/>
<dbReference type="PROSITE" id="PS50850">
    <property type="entry name" value="MFS"/>
    <property type="match status" value="1"/>
</dbReference>
<dbReference type="Proteomes" id="UP000295238">
    <property type="component" value="Unassembled WGS sequence"/>
</dbReference>
<dbReference type="InterPro" id="IPR020846">
    <property type="entry name" value="MFS_dom"/>
</dbReference>
<evidence type="ECO:0000256" key="4">
    <source>
        <dbReference type="SAM" id="Phobius"/>
    </source>
</evidence>
<evidence type="ECO:0000256" key="1">
    <source>
        <dbReference type="ARBA" id="ARBA00022692"/>
    </source>
</evidence>
<dbReference type="PANTHER" id="PTHR42910:SF1">
    <property type="entry name" value="MAJOR FACILITATOR SUPERFAMILY (MFS) PROFILE DOMAIN-CONTAINING PROTEIN"/>
    <property type="match status" value="1"/>
</dbReference>
<accession>A0A4R5UMV9</accession>
<feature type="transmembrane region" description="Helical" evidence="4">
    <location>
        <begin position="383"/>
        <end position="403"/>
    </location>
</feature>
<name>A0A4R5UMV9_9HYPH</name>
<protein>
    <submittedName>
        <fullName evidence="6">MFS transporter</fullName>
    </submittedName>
</protein>
<dbReference type="InterPro" id="IPR011701">
    <property type="entry name" value="MFS"/>
</dbReference>
<feature type="transmembrane region" description="Helical" evidence="4">
    <location>
        <begin position="227"/>
        <end position="248"/>
    </location>
</feature>
<reference evidence="6 7" key="1">
    <citation type="submission" date="2019-03" db="EMBL/GenBank/DDBJ databases">
        <title>Rhizobium sp. nov., an bacterium isolated from biocrust in Mu Us Desert.</title>
        <authorList>
            <person name="Lixiong L."/>
        </authorList>
    </citation>
    <scope>NUCLEOTIDE SEQUENCE [LARGE SCALE GENOMIC DNA]</scope>
    <source>
        <strain evidence="6 7">SPY-1</strain>
    </source>
</reference>
<feature type="transmembrane region" description="Helical" evidence="4">
    <location>
        <begin position="51"/>
        <end position="76"/>
    </location>
</feature>
<dbReference type="Pfam" id="PF07690">
    <property type="entry name" value="MFS_1"/>
    <property type="match status" value="1"/>
</dbReference>
<evidence type="ECO:0000256" key="2">
    <source>
        <dbReference type="ARBA" id="ARBA00022989"/>
    </source>
</evidence>
<keyword evidence="1 4" id="KW-0812">Transmembrane</keyword>
<dbReference type="AlphaFoldDB" id="A0A4R5UMV9"/>
<feature type="domain" description="Major facilitator superfamily (MFS) profile" evidence="5">
    <location>
        <begin position="1"/>
        <end position="407"/>
    </location>
</feature>